<name>A0A9P7F2C4_9AGAM</name>
<evidence type="ECO:0000256" key="1">
    <source>
        <dbReference type="SAM" id="Phobius"/>
    </source>
</evidence>
<keyword evidence="1" id="KW-0472">Membrane</keyword>
<keyword evidence="1" id="KW-0812">Transmembrane</keyword>
<evidence type="ECO:0000313" key="3">
    <source>
        <dbReference type="EMBL" id="KAG2101555.1"/>
    </source>
</evidence>
<dbReference type="Proteomes" id="UP000823399">
    <property type="component" value="Unassembled WGS sequence"/>
</dbReference>
<dbReference type="EMBL" id="JABBWM010000050">
    <property type="protein sequence ID" value="KAG2101555.1"/>
    <property type="molecule type" value="Genomic_DNA"/>
</dbReference>
<comment type="caution">
    <text evidence="3">The sequence shown here is derived from an EMBL/GenBank/DDBJ whole genome shotgun (WGS) entry which is preliminary data.</text>
</comment>
<feature type="transmembrane region" description="Helical" evidence="1">
    <location>
        <begin position="94"/>
        <end position="114"/>
    </location>
</feature>
<sequence length="178" mass="20212">MNDSGMYNEDTTYKGIQSPIEVTERTVVRFITRLSANTEGSAAKTTIRKSGLQRKCYRYTPPTFPIYSHSSLNMAVIVLNDPSWWPIINLNIGLSYWIVAAGVMVVYDWVLTLGQEIELIWIRYIGILYSVYVSRPTDWYRADSSSLTISAIVMEWMPFVSLTDAGCKSQCLILVFAN</sequence>
<evidence type="ECO:0000313" key="4">
    <source>
        <dbReference type="Proteomes" id="UP000823399"/>
    </source>
</evidence>
<gene>
    <name evidence="3" type="ORF">F5147DRAFT_812064</name>
</gene>
<accession>A0A9P7F2C4</accession>
<organism evidence="3 4">
    <name type="scientific">Suillus discolor</name>
    <dbReference type="NCBI Taxonomy" id="1912936"/>
    <lineage>
        <taxon>Eukaryota</taxon>
        <taxon>Fungi</taxon>
        <taxon>Dikarya</taxon>
        <taxon>Basidiomycota</taxon>
        <taxon>Agaricomycotina</taxon>
        <taxon>Agaricomycetes</taxon>
        <taxon>Agaricomycetidae</taxon>
        <taxon>Boletales</taxon>
        <taxon>Suillineae</taxon>
        <taxon>Suillaceae</taxon>
        <taxon>Suillus</taxon>
    </lineage>
</organism>
<reference evidence="3" key="1">
    <citation type="journal article" date="2020" name="New Phytol.">
        <title>Comparative genomics reveals dynamic genome evolution in host specialist ectomycorrhizal fungi.</title>
        <authorList>
            <person name="Lofgren L.A."/>
            <person name="Nguyen N.H."/>
            <person name="Vilgalys R."/>
            <person name="Ruytinx J."/>
            <person name="Liao H.L."/>
            <person name="Branco S."/>
            <person name="Kuo A."/>
            <person name="LaButti K."/>
            <person name="Lipzen A."/>
            <person name="Andreopoulos W."/>
            <person name="Pangilinan J."/>
            <person name="Riley R."/>
            <person name="Hundley H."/>
            <person name="Na H."/>
            <person name="Barry K."/>
            <person name="Grigoriev I.V."/>
            <person name="Stajich J.E."/>
            <person name="Kennedy P.G."/>
        </authorList>
    </citation>
    <scope>NUCLEOTIDE SEQUENCE</scope>
    <source>
        <strain evidence="3">FC423</strain>
    </source>
</reference>
<evidence type="ECO:0000259" key="2">
    <source>
        <dbReference type="Pfam" id="PF20151"/>
    </source>
</evidence>
<dbReference type="AlphaFoldDB" id="A0A9P7F2C4"/>
<feature type="domain" description="DUF6533" evidence="2">
    <location>
        <begin position="96"/>
        <end position="123"/>
    </location>
</feature>
<dbReference type="GeneID" id="64705725"/>
<proteinExistence type="predicted"/>
<dbReference type="RefSeq" id="XP_041289882.1">
    <property type="nucleotide sequence ID" value="XM_041443466.1"/>
</dbReference>
<dbReference type="OrthoDB" id="2692685at2759"/>
<protein>
    <recommendedName>
        <fullName evidence="2">DUF6533 domain-containing protein</fullName>
    </recommendedName>
</protein>
<keyword evidence="4" id="KW-1185">Reference proteome</keyword>
<dbReference type="Pfam" id="PF20151">
    <property type="entry name" value="DUF6533"/>
    <property type="match status" value="1"/>
</dbReference>
<keyword evidence="1" id="KW-1133">Transmembrane helix</keyword>
<dbReference type="InterPro" id="IPR045340">
    <property type="entry name" value="DUF6533"/>
</dbReference>